<gene>
    <name evidence="2" type="ORF">DL89DRAFT_269147</name>
</gene>
<dbReference type="Proteomes" id="UP000193922">
    <property type="component" value="Unassembled WGS sequence"/>
</dbReference>
<dbReference type="AlphaFoldDB" id="A0A1Y1W4A2"/>
<proteinExistence type="predicted"/>
<dbReference type="EMBL" id="MCFD01000011">
    <property type="protein sequence ID" value="ORX67994.1"/>
    <property type="molecule type" value="Genomic_DNA"/>
</dbReference>
<keyword evidence="3" id="KW-1185">Reference proteome</keyword>
<dbReference type="RefSeq" id="XP_040741840.1">
    <property type="nucleotide sequence ID" value="XM_040888181.1"/>
</dbReference>
<sequence length="74" mass="8573">MPSNTDDRPTSINPSGSWLDLSDGEDASRSKKRFSFWHKKQSRSKHKLKIPTTDKVKHDPLRFLKPTLKIGLFH</sequence>
<comment type="caution">
    <text evidence="2">The sequence shown here is derived from an EMBL/GenBank/DDBJ whole genome shotgun (WGS) entry which is preliminary data.</text>
</comment>
<name>A0A1Y1W4A2_9FUNG</name>
<evidence type="ECO:0000313" key="2">
    <source>
        <dbReference type="EMBL" id="ORX67994.1"/>
    </source>
</evidence>
<organism evidence="2 3">
    <name type="scientific">Linderina pennispora</name>
    <dbReference type="NCBI Taxonomy" id="61395"/>
    <lineage>
        <taxon>Eukaryota</taxon>
        <taxon>Fungi</taxon>
        <taxon>Fungi incertae sedis</taxon>
        <taxon>Zoopagomycota</taxon>
        <taxon>Kickxellomycotina</taxon>
        <taxon>Kickxellomycetes</taxon>
        <taxon>Kickxellales</taxon>
        <taxon>Kickxellaceae</taxon>
        <taxon>Linderina</taxon>
    </lineage>
</organism>
<evidence type="ECO:0000313" key="3">
    <source>
        <dbReference type="Proteomes" id="UP000193922"/>
    </source>
</evidence>
<feature type="region of interest" description="Disordered" evidence="1">
    <location>
        <begin position="1"/>
        <end position="25"/>
    </location>
</feature>
<protein>
    <submittedName>
        <fullName evidence="2">Uncharacterized protein</fullName>
    </submittedName>
</protein>
<evidence type="ECO:0000256" key="1">
    <source>
        <dbReference type="SAM" id="MobiDB-lite"/>
    </source>
</evidence>
<dbReference type="GeneID" id="63804829"/>
<reference evidence="2 3" key="1">
    <citation type="submission" date="2016-07" db="EMBL/GenBank/DDBJ databases">
        <title>Pervasive Adenine N6-methylation of Active Genes in Fungi.</title>
        <authorList>
            <consortium name="DOE Joint Genome Institute"/>
            <person name="Mondo S.J."/>
            <person name="Dannebaum R.O."/>
            <person name="Kuo R.C."/>
            <person name="Labutti K."/>
            <person name="Haridas S."/>
            <person name="Kuo A."/>
            <person name="Salamov A."/>
            <person name="Ahrendt S.R."/>
            <person name="Lipzen A."/>
            <person name="Sullivan W."/>
            <person name="Andreopoulos W.B."/>
            <person name="Clum A."/>
            <person name="Lindquist E."/>
            <person name="Daum C."/>
            <person name="Ramamoorthy G.K."/>
            <person name="Gryganskyi A."/>
            <person name="Culley D."/>
            <person name="Magnuson J.K."/>
            <person name="James T.Y."/>
            <person name="O'Malley M.A."/>
            <person name="Stajich J.E."/>
            <person name="Spatafora J.W."/>
            <person name="Visel A."/>
            <person name="Grigoriev I.V."/>
        </authorList>
    </citation>
    <scope>NUCLEOTIDE SEQUENCE [LARGE SCALE GENOMIC DNA]</scope>
    <source>
        <strain evidence="2 3">ATCC 12442</strain>
    </source>
</reference>
<accession>A0A1Y1W4A2</accession>